<dbReference type="InterPro" id="IPR003660">
    <property type="entry name" value="HAMP_dom"/>
</dbReference>
<dbReference type="eggNOG" id="COG5000">
    <property type="taxonomic scope" value="Bacteria"/>
</dbReference>
<dbReference type="OrthoDB" id="9815202at2"/>
<dbReference type="eggNOG" id="COG2205">
    <property type="taxonomic scope" value="Bacteria"/>
</dbReference>
<keyword evidence="10" id="KW-0472">Membrane</keyword>
<name>E5Y2Q1_BILW3</name>
<evidence type="ECO:0000256" key="9">
    <source>
        <dbReference type="ARBA" id="ARBA00022840"/>
    </source>
</evidence>
<evidence type="ECO:0000256" key="3">
    <source>
        <dbReference type="ARBA" id="ARBA00012438"/>
    </source>
</evidence>
<dbReference type="EMBL" id="ADCP02000002">
    <property type="protein sequence ID" value="EFV45720.1"/>
    <property type="molecule type" value="Genomic_DNA"/>
</dbReference>
<dbReference type="SMART" id="SM00388">
    <property type="entry name" value="HisKA"/>
    <property type="match status" value="1"/>
</dbReference>
<comment type="caution">
    <text evidence="13">The sequence shown here is derived from an EMBL/GenBank/DDBJ whole genome shotgun (WGS) entry which is preliminary data.</text>
</comment>
<keyword evidence="5" id="KW-0597">Phosphoprotein</keyword>
<dbReference type="RefSeq" id="WP_005024684.1">
    <property type="nucleotide sequence ID" value="NZ_KE150239.1"/>
</dbReference>
<keyword evidence="7" id="KW-0547">Nucleotide-binding</keyword>
<dbReference type="InterPro" id="IPR050980">
    <property type="entry name" value="2C_sensor_his_kinase"/>
</dbReference>
<dbReference type="STRING" id="563192.HMPREF0179_00494"/>
<keyword evidence="4" id="KW-1003">Cell membrane</keyword>
<evidence type="ECO:0000256" key="8">
    <source>
        <dbReference type="ARBA" id="ARBA00022777"/>
    </source>
</evidence>
<evidence type="ECO:0000256" key="10">
    <source>
        <dbReference type="SAM" id="Phobius"/>
    </source>
</evidence>
<dbReference type="SUPFAM" id="SSF55874">
    <property type="entry name" value="ATPase domain of HSP90 chaperone/DNA topoisomerase II/histidine kinase"/>
    <property type="match status" value="1"/>
</dbReference>
<dbReference type="GO" id="GO:0000155">
    <property type="term" value="F:phosphorelay sensor kinase activity"/>
    <property type="evidence" value="ECO:0007669"/>
    <property type="project" value="InterPro"/>
</dbReference>
<reference evidence="13 14" key="1">
    <citation type="submission" date="2010-10" db="EMBL/GenBank/DDBJ databases">
        <authorList>
            <consortium name="The Broad Institute Genome Sequencing Platform"/>
            <person name="Ward D."/>
            <person name="Earl A."/>
            <person name="Feldgarden M."/>
            <person name="Young S.K."/>
            <person name="Gargeya S."/>
            <person name="Zeng Q."/>
            <person name="Alvarado L."/>
            <person name="Berlin A."/>
            <person name="Bochicchio J."/>
            <person name="Chapman S.B."/>
            <person name="Chen Z."/>
            <person name="Freedman E."/>
            <person name="Gellesch M."/>
            <person name="Goldberg J."/>
            <person name="Griggs A."/>
            <person name="Gujja S."/>
            <person name="Heilman E."/>
            <person name="Heiman D."/>
            <person name="Howarth C."/>
            <person name="Mehta T."/>
            <person name="Neiman D."/>
            <person name="Pearson M."/>
            <person name="Roberts A."/>
            <person name="Saif S."/>
            <person name="Shea T."/>
            <person name="Shenoy N."/>
            <person name="Sisk P."/>
            <person name="Stolte C."/>
            <person name="Sykes S."/>
            <person name="White J."/>
            <person name="Yandava C."/>
            <person name="Allen-Vercoe E."/>
            <person name="Sibley C."/>
            <person name="Ambrose C.E."/>
            <person name="Strauss J."/>
            <person name="Daigneault M."/>
            <person name="Haas B."/>
            <person name="Nusbaum C."/>
            <person name="Birren B."/>
        </authorList>
    </citation>
    <scope>NUCLEOTIDE SEQUENCE [LARGE SCALE GENOMIC DNA]</scope>
    <source>
        <strain evidence="13 14">3_1_6</strain>
    </source>
</reference>
<evidence type="ECO:0000256" key="5">
    <source>
        <dbReference type="ARBA" id="ARBA00022553"/>
    </source>
</evidence>
<dbReference type="HOGENOM" id="CLU_000445_89_27_7"/>
<feature type="domain" description="HAMP" evidence="12">
    <location>
        <begin position="215"/>
        <end position="277"/>
    </location>
</feature>
<evidence type="ECO:0000256" key="4">
    <source>
        <dbReference type="ARBA" id="ARBA00022475"/>
    </source>
</evidence>
<keyword evidence="6" id="KW-0808">Transferase</keyword>
<evidence type="ECO:0000259" key="12">
    <source>
        <dbReference type="PROSITE" id="PS50885"/>
    </source>
</evidence>
<keyword evidence="9" id="KW-0067">ATP-binding</keyword>
<feature type="transmembrane region" description="Helical" evidence="10">
    <location>
        <begin position="192"/>
        <end position="211"/>
    </location>
</feature>
<evidence type="ECO:0000256" key="1">
    <source>
        <dbReference type="ARBA" id="ARBA00000085"/>
    </source>
</evidence>
<comment type="catalytic activity">
    <reaction evidence="1">
        <text>ATP + protein L-histidine = ADP + protein N-phospho-L-histidine.</text>
        <dbReference type="EC" id="2.7.13.3"/>
    </reaction>
</comment>
<organism evidence="13 14">
    <name type="scientific">Bilophila wadsworthia (strain 3_1_6)</name>
    <dbReference type="NCBI Taxonomy" id="563192"/>
    <lineage>
        <taxon>Bacteria</taxon>
        <taxon>Pseudomonadati</taxon>
        <taxon>Thermodesulfobacteriota</taxon>
        <taxon>Desulfovibrionia</taxon>
        <taxon>Desulfovibrionales</taxon>
        <taxon>Desulfovibrionaceae</taxon>
        <taxon>Bilophila</taxon>
    </lineage>
</organism>
<gene>
    <name evidence="13" type="ORF">HMPREF0179_00494</name>
</gene>
<evidence type="ECO:0000256" key="7">
    <source>
        <dbReference type="ARBA" id="ARBA00022741"/>
    </source>
</evidence>
<dbReference type="Gene3D" id="6.10.340.10">
    <property type="match status" value="1"/>
</dbReference>
<dbReference type="Pfam" id="PF00512">
    <property type="entry name" value="HisKA"/>
    <property type="match status" value="1"/>
</dbReference>
<dbReference type="EC" id="2.7.13.3" evidence="3"/>
<feature type="domain" description="Histidine kinase" evidence="11">
    <location>
        <begin position="285"/>
        <end position="493"/>
    </location>
</feature>
<feature type="transmembrane region" description="Helical" evidence="10">
    <location>
        <begin position="12"/>
        <end position="34"/>
    </location>
</feature>
<evidence type="ECO:0000256" key="6">
    <source>
        <dbReference type="ARBA" id="ARBA00022679"/>
    </source>
</evidence>
<dbReference type="CDD" id="cd00082">
    <property type="entry name" value="HisKA"/>
    <property type="match status" value="1"/>
</dbReference>
<dbReference type="InterPro" id="IPR036890">
    <property type="entry name" value="HATPase_C_sf"/>
</dbReference>
<keyword evidence="10" id="KW-0812">Transmembrane</keyword>
<dbReference type="Gene3D" id="3.30.565.10">
    <property type="entry name" value="Histidine kinase-like ATPase, C-terminal domain"/>
    <property type="match status" value="1"/>
</dbReference>
<dbReference type="Gene3D" id="1.10.287.130">
    <property type="match status" value="1"/>
</dbReference>
<dbReference type="PANTHER" id="PTHR44936:SF10">
    <property type="entry name" value="SENSOR PROTEIN RSTB"/>
    <property type="match status" value="1"/>
</dbReference>
<dbReference type="SMART" id="SM00387">
    <property type="entry name" value="HATPase_c"/>
    <property type="match status" value="1"/>
</dbReference>
<dbReference type="InterPro" id="IPR004358">
    <property type="entry name" value="Sig_transdc_His_kin-like_C"/>
</dbReference>
<dbReference type="PROSITE" id="PS50109">
    <property type="entry name" value="HIS_KIN"/>
    <property type="match status" value="1"/>
</dbReference>
<dbReference type="PANTHER" id="PTHR44936">
    <property type="entry name" value="SENSOR PROTEIN CREC"/>
    <property type="match status" value="1"/>
</dbReference>
<proteinExistence type="predicted"/>
<dbReference type="PRINTS" id="PR00344">
    <property type="entry name" value="BCTRLSENSOR"/>
</dbReference>
<dbReference type="CDD" id="cd06225">
    <property type="entry name" value="HAMP"/>
    <property type="match status" value="1"/>
</dbReference>
<dbReference type="GO" id="GO:0005524">
    <property type="term" value="F:ATP binding"/>
    <property type="evidence" value="ECO:0007669"/>
    <property type="project" value="UniProtKB-KW"/>
</dbReference>
<dbReference type="GO" id="GO:0005886">
    <property type="term" value="C:plasma membrane"/>
    <property type="evidence" value="ECO:0007669"/>
    <property type="project" value="UniProtKB-SubCell"/>
</dbReference>
<dbReference type="InterPro" id="IPR005467">
    <property type="entry name" value="His_kinase_dom"/>
</dbReference>
<dbReference type="AlphaFoldDB" id="E5Y2Q1"/>
<dbReference type="PROSITE" id="PS50885">
    <property type="entry name" value="HAMP"/>
    <property type="match status" value="1"/>
</dbReference>
<keyword evidence="14" id="KW-1185">Reference proteome</keyword>
<dbReference type="Proteomes" id="UP000006034">
    <property type="component" value="Unassembled WGS sequence"/>
</dbReference>
<accession>E5Y2Q1</accession>
<reference evidence="13 14" key="2">
    <citation type="submission" date="2013-04" db="EMBL/GenBank/DDBJ databases">
        <title>The Genome Sequence of Bilophila wadsworthia 3_1_6.</title>
        <authorList>
            <consortium name="The Broad Institute Genomics Platform"/>
            <person name="Earl A."/>
            <person name="Ward D."/>
            <person name="Feldgarden M."/>
            <person name="Gevers D."/>
            <person name="Sibley C."/>
            <person name="Strauss J."/>
            <person name="Allen-Vercoe E."/>
            <person name="Walker B."/>
            <person name="Young S."/>
            <person name="Zeng Q."/>
            <person name="Gargeya S."/>
            <person name="Fitzgerald M."/>
            <person name="Haas B."/>
            <person name="Abouelleil A."/>
            <person name="Allen A.W."/>
            <person name="Alvarado L."/>
            <person name="Arachchi H.M."/>
            <person name="Berlin A.M."/>
            <person name="Chapman S.B."/>
            <person name="Gainer-Dewar J."/>
            <person name="Goldberg J."/>
            <person name="Griggs A."/>
            <person name="Gujja S."/>
            <person name="Hansen M."/>
            <person name="Howarth C."/>
            <person name="Imamovic A."/>
            <person name="Ireland A."/>
            <person name="Larimer J."/>
            <person name="McCowan C."/>
            <person name="Murphy C."/>
            <person name="Pearson M."/>
            <person name="Poon T.W."/>
            <person name="Priest M."/>
            <person name="Roberts A."/>
            <person name="Saif S."/>
            <person name="Shea T."/>
            <person name="Sisk P."/>
            <person name="Sykes S."/>
            <person name="Wortman J."/>
            <person name="Nusbaum C."/>
            <person name="Birren B."/>
        </authorList>
    </citation>
    <scope>NUCLEOTIDE SEQUENCE [LARGE SCALE GENOMIC DNA]</scope>
    <source>
        <strain evidence="13 14">3_1_6</strain>
    </source>
</reference>
<evidence type="ECO:0000313" key="13">
    <source>
        <dbReference type="EMBL" id="EFV45720.1"/>
    </source>
</evidence>
<evidence type="ECO:0000256" key="2">
    <source>
        <dbReference type="ARBA" id="ARBA00004651"/>
    </source>
</evidence>
<keyword evidence="10" id="KW-1133">Transmembrane helix</keyword>
<protein>
    <recommendedName>
        <fullName evidence="3">histidine kinase</fullName>
        <ecNumber evidence="3">2.7.13.3</ecNumber>
    </recommendedName>
</protein>
<dbReference type="InterPro" id="IPR036097">
    <property type="entry name" value="HisK_dim/P_sf"/>
</dbReference>
<dbReference type="InterPro" id="IPR003594">
    <property type="entry name" value="HATPase_dom"/>
</dbReference>
<dbReference type="SUPFAM" id="SSF158472">
    <property type="entry name" value="HAMP domain-like"/>
    <property type="match status" value="1"/>
</dbReference>
<dbReference type="SUPFAM" id="SSF47384">
    <property type="entry name" value="Homodimeric domain of signal transducing histidine kinase"/>
    <property type="match status" value="1"/>
</dbReference>
<comment type="subcellular location">
    <subcellularLocation>
        <location evidence="2">Cell membrane</location>
        <topology evidence="2">Multi-pass membrane protein</topology>
    </subcellularLocation>
</comment>
<dbReference type="Pfam" id="PF02518">
    <property type="entry name" value="HATPase_c"/>
    <property type="match status" value="1"/>
</dbReference>
<sequence>MRVGLYQKFFTWAMLNLVLLGVITALFIGGVLLFNNNLYSPMLFNGSIASTFRMTSVELQYKPESQWASVLEECGRECGLHFGILILDDMDPPLAAGGLPPRVVEAARTIPRPPYSLCAEPDSGAFSTITPAVELEAGILPQQYVIFMRDGDPAQYWYARTILVSNDEGVVRYVLLAASSPSITGNGHFFELRLAVALLLSGLGLSFLWWWPFVRHLTKPIILMTKVTERIAAGDYSSLSDDSPISLKAVGEGRGDQIGCLAKATGIMAEKVKQQVHGQRRFIRHIAHELDSPLARIKLGLAVLDSRVDEKNQQRVQEISDEVEQLSLLVEDVLSFMRSEAIPESPAREAVSLAPLLQYVTRREARDRDVRLSVDEGLKVWADASCLGRALANVVRNAVRYAGEDGPIAIAARPQGDRVCVEIRDSGPGVPAEEMEHITEPFFRGEQAKKYPGGSGLGMSIVKHCVEACGGELHYYNQYPKGFTVSITLKACDK</sequence>
<evidence type="ECO:0000313" key="14">
    <source>
        <dbReference type="Proteomes" id="UP000006034"/>
    </source>
</evidence>
<evidence type="ECO:0000259" key="11">
    <source>
        <dbReference type="PROSITE" id="PS50109"/>
    </source>
</evidence>
<keyword evidence="8" id="KW-0418">Kinase</keyword>
<dbReference type="GeneID" id="78086734"/>
<dbReference type="InterPro" id="IPR003661">
    <property type="entry name" value="HisK_dim/P_dom"/>
</dbReference>